<keyword evidence="3" id="KW-1133">Transmembrane helix</keyword>
<dbReference type="GO" id="GO:0005737">
    <property type="term" value="C:cytoplasm"/>
    <property type="evidence" value="ECO:0007669"/>
    <property type="project" value="TreeGrafter"/>
</dbReference>
<dbReference type="InterPro" id="IPR001270">
    <property type="entry name" value="ClpA/B"/>
</dbReference>
<keyword evidence="3" id="KW-0812">Transmembrane</keyword>
<dbReference type="SMART" id="SM00382">
    <property type="entry name" value="AAA"/>
    <property type="match status" value="1"/>
</dbReference>
<proteinExistence type="predicted"/>
<dbReference type="GO" id="GO:0005524">
    <property type="term" value="F:ATP binding"/>
    <property type="evidence" value="ECO:0007669"/>
    <property type="project" value="UniProtKB-KW"/>
</dbReference>
<dbReference type="InterPro" id="IPR003593">
    <property type="entry name" value="AAA+_ATPase"/>
</dbReference>
<evidence type="ECO:0000313" key="5">
    <source>
        <dbReference type="EMBL" id="MBB2189130.1"/>
    </source>
</evidence>
<dbReference type="Proteomes" id="UP000555756">
    <property type="component" value="Unassembled WGS sequence"/>
</dbReference>
<reference evidence="5 6" key="1">
    <citation type="submission" date="2020-04" db="EMBL/GenBank/DDBJ databases">
        <title>Description of novel Gluconacetobacter.</title>
        <authorList>
            <person name="Sombolestani A."/>
        </authorList>
    </citation>
    <scope>NUCLEOTIDE SEQUENCE [LARGE SCALE GENOMIC DNA]</scope>
    <source>
        <strain evidence="5 6">LMG 21311</strain>
    </source>
</reference>
<feature type="transmembrane region" description="Helical" evidence="3">
    <location>
        <begin position="46"/>
        <end position="66"/>
    </location>
</feature>
<dbReference type="Gene3D" id="3.40.50.300">
    <property type="entry name" value="P-loop containing nucleotide triphosphate hydrolases"/>
    <property type="match status" value="1"/>
</dbReference>
<evidence type="ECO:0000313" key="6">
    <source>
        <dbReference type="Proteomes" id="UP000555756"/>
    </source>
</evidence>
<dbReference type="PRINTS" id="PR00300">
    <property type="entry name" value="CLPPROTEASEA"/>
</dbReference>
<dbReference type="SUPFAM" id="SSF52540">
    <property type="entry name" value="P-loop containing nucleoside triphosphate hydrolases"/>
    <property type="match status" value="1"/>
</dbReference>
<gene>
    <name evidence="5" type="ORF">HLH34_04025</name>
</gene>
<dbReference type="PANTHER" id="PTHR11638:SF175">
    <property type="entry name" value="ATP-DEPENDENT CLP PROTEASE, ATP-BINDING SUBUNIT CLPC"/>
    <property type="match status" value="1"/>
</dbReference>
<name>A0A7W4JQL6_9PROT</name>
<evidence type="ECO:0000259" key="4">
    <source>
        <dbReference type="SMART" id="SM00382"/>
    </source>
</evidence>
<dbReference type="InterPro" id="IPR003959">
    <property type="entry name" value="ATPase_AAA_core"/>
</dbReference>
<comment type="caution">
    <text evidence="5">The sequence shown here is derived from an EMBL/GenBank/DDBJ whole genome shotgun (WGS) entry which is preliminary data.</text>
</comment>
<keyword evidence="1" id="KW-0547">Nucleotide-binding</keyword>
<dbReference type="GO" id="GO:0008233">
    <property type="term" value="F:peptidase activity"/>
    <property type="evidence" value="ECO:0007669"/>
    <property type="project" value="UniProtKB-KW"/>
</dbReference>
<dbReference type="EMBL" id="JABEQF010000003">
    <property type="protein sequence ID" value="MBB2189130.1"/>
    <property type="molecule type" value="Genomic_DNA"/>
</dbReference>
<dbReference type="GO" id="GO:0016887">
    <property type="term" value="F:ATP hydrolysis activity"/>
    <property type="evidence" value="ECO:0007669"/>
    <property type="project" value="InterPro"/>
</dbReference>
<organism evidence="5 6">
    <name type="scientific">Gluconacetobacter azotocaptans</name>
    <dbReference type="NCBI Taxonomy" id="142834"/>
    <lineage>
        <taxon>Bacteria</taxon>
        <taxon>Pseudomonadati</taxon>
        <taxon>Pseudomonadota</taxon>
        <taxon>Alphaproteobacteria</taxon>
        <taxon>Acetobacterales</taxon>
        <taxon>Acetobacteraceae</taxon>
        <taxon>Gluconacetobacter</taxon>
    </lineage>
</organism>
<dbReference type="AlphaFoldDB" id="A0A7W4JQL6"/>
<dbReference type="InterPro" id="IPR027417">
    <property type="entry name" value="P-loop_NTPase"/>
</dbReference>
<dbReference type="PANTHER" id="PTHR11638">
    <property type="entry name" value="ATP-DEPENDENT CLP PROTEASE"/>
    <property type="match status" value="1"/>
</dbReference>
<dbReference type="RefSeq" id="WP_183118332.1">
    <property type="nucleotide sequence ID" value="NZ_JABEQF010000003.1"/>
</dbReference>
<accession>A0A7W4JQL6</accession>
<evidence type="ECO:0000256" key="2">
    <source>
        <dbReference type="ARBA" id="ARBA00022840"/>
    </source>
</evidence>
<keyword evidence="5" id="KW-0645">Protease</keyword>
<protein>
    <submittedName>
        <fullName evidence="5">ATP-dependent Clp protease ATP-binding subunit</fullName>
    </submittedName>
</protein>
<keyword evidence="6" id="KW-1185">Reference proteome</keyword>
<keyword evidence="3" id="KW-0472">Membrane</keyword>
<feature type="domain" description="AAA+ ATPase" evidence="4">
    <location>
        <begin position="150"/>
        <end position="291"/>
    </location>
</feature>
<dbReference type="InterPro" id="IPR050130">
    <property type="entry name" value="ClpA_ClpB"/>
</dbReference>
<dbReference type="Pfam" id="PF07724">
    <property type="entry name" value="AAA_2"/>
    <property type="match status" value="1"/>
</dbReference>
<evidence type="ECO:0000256" key="1">
    <source>
        <dbReference type="ARBA" id="ARBA00022741"/>
    </source>
</evidence>
<evidence type="ECO:0000256" key="3">
    <source>
        <dbReference type="SAM" id="Phobius"/>
    </source>
</evidence>
<keyword evidence="2 5" id="KW-0067">ATP-binding</keyword>
<sequence length="422" mass="46228">MKALLPALNRLMPVMMVIFLILASLQAAASLHLSLASLSHFMEWCGPAFPVLTAGSSLLALAGLMFETRAERLARKGLRRRRGWMMDVLARLTNRTALEEMMAQERRETVIDAEELAAGMRARVIGQDQVCEDIAAQLRRRMALQVRGKPVGIFLLAGPPGTGKTYLAKQMARLLDRPLLHFDMTQMSSPHAATQLFGSPKGYVGSDTFGKLTGGLKEKPDAVVLLDEIEKAHPDVFKKFLTAWNDGHVTEASTGQQVSTVRSIFVLTSNIATEALSEIADRLADEPDRMRAESVEALRQAGFAPEVLNRLDRIFVFRSLTGLDVARVAALEIEAMIDSYGLKVETGGIDPSLLFEVMRRQNRMGAAASARDLVRSIEDMMSDSLISARQQGAKLVRVVSGENGVTAEIANDAEAQRARIAR</sequence>
<keyword evidence="5" id="KW-0378">Hydrolase</keyword>
<dbReference type="GO" id="GO:0006508">
    <property type="term" value="P:proteolysis"/>
    <property type="evidence" value="ECO:0007669"/>
    <property type="project" value="UniProtKB-KW"/>
</dbReference>
<dbReference type="GO" id="GO:0034605">
    <property type="term" value="P:cellular response to heat"/>
    <property type="evidence" value="ECO:0007669"/>
    <property type="project" value="TreeGrafter"/>
</dbReference>